<dbReference type="SUPFAM" id="SSF47336">
    <property type="entry name" value="ACP-like"/>
    <property type="match status" value="1"/>
</dbReference>
<dbReference type="PROSITE" id="PS00012">
    <property type="entry name" value="PHOSPHOPANTETHEINE"/>
    <property type="match status" value="1"/>
</dbReference>
<dbReference type="Pfam" id="PF00550">
    <property type="entry name" value="PP-binding"/>
    <property type="match status" value="1"/>
</dbReference>
<reference evidence="4 5" key="1">
    <citation type="submission" date="2016-04" db="EMBL/GenBank/DDBJ databases">
        <authorList>
            <person name="Evans L.H."/>
            <person name="Alamgir A."/>
            <person name="Owens N."/>
            <person name="Weber N.D."/>
            <person name="Virtaneva K."/>
            <person name="Barbian K."/>
            <person name="Babar A."/>
            <person name="Rosenke K."/>
        </authorList>
    </citation>
    <scope>NUCLEOTIDE SEQUENCE [LARGE SCALE GENOMIC DNA]</scope>
    <source>
        <strain evidence="4 5">LMa1</strain>
    </source>
</reference>
<keyword evidence="1" id="KW-0596">Phosphopantetheine</keyword>
<feature type="domain" description="Carrier" evidence="3">
    <location>
        <begin position="7"/>
        <end position="66"/>
    </location>
</feature>
<dbReference type="Proteomes" id="UP000078532">
    <property type="component" value="Unassembled WGS sequence"/>
</dbReference>
<accession>A0A1B7LFX0</accession>
<organism evidence="4 5">
    <name type="scientific">Desulfotomaculum copahuensis</name>
    <dbReference type="NCBI Taxonomy" id="1838280"/>
    <lineage>
        <taxon>Bacteria</taxon>
        <taxon>Bacillati</taxon>
        <taxon>Bacillota</taxon>
        <taxon>Clostridia</taxon>
        <taxon>Eubacteriales</taxon>
        <taxon>Desulfotomaculaceae</taxon>
        <taxon>Desulfotomaculum</taxon>
    </lineage>
</organism>
<keyword evidence="2" id="KW-0597">Phosphoprotein</keyword>
<keyword evidence="5" id="KW-1185">Reference proteome</keyword>
<evidence type="ECO:0000313" key="4">
    <source>
        <dbReference type="EMBL" id="OAT83612.1"/>
    </source>
</evidence>
<dbReference type="OrthoDB" id="5523836at2"/>
<evidence type="ECO:0000259" key="3">
    <source>
        <dbReference type="Pfam" id="PF00550"/>
    </source>
</evidence>
<evidence type="ECO:0000256" key="2">
    <source>
        <dbReference type="ARBA" id="ARBA00022553"/>
    </source>
</evidence>
<dbReference type="InterPro" id="IPR006162">
    <property type="entry name" value="Ppantetheine_attach_site"/>
</dbReference>
<proteinExistence type="predicted"/>
<dbReference type="InterPro" id="IPR009081">
    <property type="entry name" value="PP-bd_ACP"/>
</dbReference>
<evidence type="ECO:0000256" key="1">
    <source>
        <dbReference type="ARBA" id="ARBA00022450"/>
    </source>
</evidence>
<dbReference type="RefSeq" id="WP_066667464.1">
    <property type="nucleotide sequence ID" value="NZ_LYVF01000106.1"/>
</dbReference>
<protein>
    <recommendedName>
        <fullName evidence="3">Carrier domain-containing protein</fullName>
    </recommendedName>
</protein>
<gene>
    <name evidence="4" type="ORF">A6M21_07980</name>
</gene>
<dbReference type="AlphaFoldDB" id="A0A1B7LFX0"/>
<comment type="caution">
    <text evidence="4">The sequence shown here is derived from an EMBL/GenBank/DDBJ whole genome shotgun (WGS) entry which is preliminary data.</text>
</comment>
<name>A0A1B7LFX0_9FIRM</name>
<dbReference type="EMBL" id="LYVF01000106">
    <property type="protein sequence ID" value="OAT83612.1"/>
    <property type="molecule type" value="Genomic_DNA"/>
</dbReference>
<evidence type="ECO:0000313" key="5">
    <source>
        <dbReference type="Proteomes" id="UP000078532"/>
    </source>
</evidence>
<dbReference type="InterPro" id="IPR036736">
    <property type="entry name" value="ACP-like_sf"/>
</dbReference>
<dbReference type="STRING" id="1838280.A6M21_07980"/>
<sequence length="82" mass="9092">MLEITEEIKSMVAEITELEPELLRPDASLTREYQVDSLAALEIAVALEKRYGVSIAEEHLPRLDSIAGSVELVQELLARKAS</sequence>
<dbReference type="Gene3D" id="1.10.1200.10">
    <property type="entry name" value="ACP-like"/>
    <property type="match status" value="1"/>
</dbReference>